<evidence type="ECO:0000313" key="3">
    <source>
        <dbReference type="Proteomes" id="UP000001822"/>
    </source>
</evidence>
<reference evidence="2 3" key="1">
    <citation type="journal article" date="2007" name="Appl. Environ. Microbiol.">
        <title>Genome sequence of the cellulolytic gliding bacterium Cytophaga hutchinsonii.</title>
        <authorList>
            <person name="Xie G."/>
            <person name="Bruce D.C."/>
            <person name="Challacombe J.F."/>
            <person name="Chertkov O."/>
            <person name="Detter J.C."/>
            <person name="Gilna P."/>
            <person name="Han C.S."/>
            <person name="Lucas S."/>
            <person name="Misra M."/>
            <person name="Myers G.L."/>
            <person name="Richardson P."/>
            <person name="Tapia R."/>
            <person name="Thayer N."/>
            <person name="Thompson L.S."/>
            <person name="Brettin T.S."/>
            <person name="Henrissat B."/>
            <person name="Wilson D.B."/>
            <person name="McBride M.J."/>
        </authorList>
    </citation>
    <scope>NUCLEOTIDE SEQUENCE [LARGE SCALE GENOMIC DNA]</scope>
    <source>
        <strain evidence="3">ATCC 33406 / DSM 1761 / CIP 103989 / NBRC 15051 / NCIMB 9469 / D465</strain>
    </source>
</reference>
<dbReference type="NCBIfam" id="TIGR03511">
    <property type="entry name" value="GldH_lipo"/>
    <property type="match status" value="1"/>
</dbReference>
<dbReference type="AlphaFoldDB" id="A0A6N4SMT8"/>
<protein>
    <recommendedName>
        <fullName evidence="4">Gliding motility lipoprotein GldH</fullName>
    </recommendedName>
</protein>
<dbReference type="EMBL" id="CP000383">
    <property type="protein sequence ID" value="ABG57582.1"/>
    <property type="molecule type" value="Genomic_DNA"/>
</dbReference>
<dbReference type="KEGG" id="chu:CHU_0291"/>
<proteinExistence type="predicted"/>
<organism evidence="2 3">
    <name type="scientific">Cytophaga hutchinsonii (strain ATCC 33406 / DSM 1761 / CIP 103989 / NBRC 15051 / NCIMB 9469 / D465)</name>
    <dbReference type="NCBI Taxonomy" id="269798"/>
    <lineage>
        <taxon>Bacteria</taxon>
        <taxon>Pseudomonadati</taxon>
        <taxon>Bacteroidota</taxon>
        <taxon>Cytophagia</taxon>
        <taxon>Cytophagales</taxon>
        <taxon>Cytophagaceae</taxon>
        <taxon>Cytophaga</taxon>
    </lineage>
</organism>
<evidence type="ECO:0000313" key="2">
    <source>
        <dbReference type="EMBL" id="ABG57582.1"/>
    </source>
</evidence>
<dbReference type="Proteomes" id="UP000001822">
    <property type="component" value="Chromosome"/>
</dbReference>
<sequence length="159" mass="18134">MKLFVQAGLLFIGAVLFSCTDSAIVTEAKIDTPETNWTQTTKMDFPFEITDVSASYKLFYQIRYNNDYPYYNLWVNRILLDENGNMISKKLQGMDLFHASTGEPYGAGFGNFFDYKILSDSMQRFPKAGKYTIRLEQTMRKDTLSGIGSVGVEIIKNIQ</sequence>
<evidence type="ECO:0000256" key="1">
    <source>
        <dbReference type="SAM" id="SignalP"/>
    </source>
</evidence>
<evidence type="ECO:0008006" key="4">
    <source>
        <dbReference type="Google" id="ProtNLM"/>
    </source>
</evidence>
<keyword evidence="1" id="KW-0732">Signal</keyword>
<feature type="chain" id="PRO_5026778453" description="Gliding motility lipoprotein GldH" evidence="1">
    <location>
        <begin position="24"/>
        <end position="159"/>
    </location>
</feature>
<dbReference type="OrthoDB" id="982482at2"/>
<feature type="signal peptide" evidence="1">
    <location>
        <begin position="1"/>
        <end position="23"/>
    </location>
</feature>
<accession>A0A6N4SMT8</accession>
<gene>
    <name evidence="2" type="primary">gldH</name>
    <name evidence="2" type="ordered locus">CHU_0291</name>
</gene>
<name>A0A6N4SMT8_CYTH3</name>
<dbReference type="Pfam" id="PF14109">
    <property type="entry name" value="GldH_lipo"/>
    <property type="match status" value="1"/>
</dbReference>
<dbReference type="RefSeq" id="WP_011583698.1">
    <property type="nucleotide sequence ID" value="NC_008255.1"/>
</dbReference>
<dbReference type="InterPro" id="IPR020018">
    <property type="entry name" value="Motility-assoc_lipoprot_GldH"/>
</dbReference>
<dbReference type="PROSITE" id="PS51257">
    <property type="entry name" value="PROKAR_LIPOPROTEIN"/>
    <property type="match status" value="1"/>
</dbReference>
<keyword evidence="3" id="KW-1185">Reference proteome</keyword>